<dbReference type="Proteomes" id="UP000198815">
    <property type="component" value="Unassembled WGS sequence"/>
</dbReference>
<dbReference type="EMBL" id="FOGZ01000018">
    <property type="protein sequence ID" value="SER91427.1"/>
    <property type="molecule type" value="Genomic_DNA"/>
</dbReference>
<accession>A0A1H9T2X4</accession>
<dbReference type="PANTHER" id="PTHR10285">
    <property type="entry name" value="URIDINE KINASE"/>
    <property type="match status" value="1"/>
</dbReference>
<organism evidence="1 2">
    <name type="scientific">Propionibacterium cyclohexanicum</name>
    <dbReference type="NCBI Taxonomy" id="64702"/>
    <lineage>
        <taxon>Bacteria</taxon>
        <taxon>Bacillati</taxon>
        <taxon>Actinomycetota</taxon>
        <taxon>Actinomycetes</taxon>
        <taxon>Propionibacteriales</taxon>
        <taxon>Propionibacteriaceae</taxon>
        <taxon>Propionibacterium</taxon>
    </lineage>
</organism>
<dbReference type="AlphaFoldDB" id="A0A1H9T2X4"/>
<dbReference type="STRING" id="64702.SAMN05443377_11817"/>
<sequence>MTRRQPGHSPSEASYGLGPFGDPPALSWAIPRRVDPTAYCAAMPLRHSEPIGVESTLAAARRMATDGRRRLLGLTGAPGCGKSTLAGQLASQLPGRSVVVPMDGFHLAASELDRLGRAARKGAPDTFDAWGFLALVHRLSGNTEPVVYAAQYRRDLHNAVAGAIPVPRETPLVILEGNYLLLEEQPWAQLRPLFSELWFVEVDERTRLERLIARHIATGKTEQDARAWALGPDEANAALVRATRARADVVVWRD</sequence>
<evidence type="ECO:0000313" key="1">
    <source>
        <dbReference type="EMBL" id="SER91427.1"/>
    </source>
</evidence>
<keyword evidence="2" id="KW-1185">Reference proteome</keyword>
<gene>
    <name evidence="1" type="ORF">SAMN05443377_11817</name>
</gene>
<dbReference type="SUPFAM" id="SSF52540">
    <property type="entry name" value="P-loop containing nucleoside triphosphate hydrolases"/>
    <property type="match status" value="1"/>
</dbReference>
<evidence type="ECO:0000313" key="2">
    <source>
        <dbReference type="Proteomes" id="UP000198815"/>
    </source>
</evidence>
<proteinExistence type="predicted"/>
<dbReference type="Gene3D" id="3.40.50.300">
    <property type="entry name" value="P-loop containing nucleotide triphosphate hydrolases"/>
    <property type="match status" value="1"/>
</dbReference>
<evidence type="ECO:0008006" key="3">
    <source>
        <dbReference type="Google" id="ProtNLM"/>
    </source>
</evidence>
<reference evidence="1 2" key="1">
    <citation type="submission" date="2016-10" db="EMBL/GenBank/DDBJ databases">
        <authorList>
            <person name="de Groot N.N."/>
        </authorList>
    </citation>
    <scope>NUCLEOTIDE SEQUENCE [LARGE SCALE GENOMIC DNA]</scope>
    <source>
        <strain evidence="1 2">DSM 16859</strain>
    </source>
</reference>
<dbReference type="NCBIfam" id="NF006743">
    <property type="entry name" value="PRK09270.1-2"/>
    <property type="match status" value="1"/>
</dbReference>
<name>A0A1H9T2X4_9ACTN</name>
<protein>
    <recommendedName>
        <fullName evidence="3">Panthothenate kinase</fullName>
    </recommendedName>
</protein>
<dbReference type="InterPro" id="IPR027417">
    <property type="entry name" value="P-loop_NTPase"/>
</dbReference>